<dbReference type="GO" id="GO:0000122">
    <property type="term" value="P:negative regulation of transcription by RNA polymerase II"/>
    <property type="evidence" value="ECO:0007669"/>
    <property type="project" value="EnsemblFungi"/>
</dbReference>
<dbReference type="FunCoup" id="A0A1X2HQV8">
    <property type="interactions" value="702"/>
</dbReference>
<dbReference type="SMART" id="SM00385">
    <property type="entry name" value="CYCLIN"/>
    <property type="match status" value="2"/>
</dbReference>
<dbReference type="InterPro" id="IPR043198">
    <property type="entry name" value="Cyclin/Ssn8"/>
</dbReference>
<dbReference type="InParanoid" id="A0A1X2HQV8"/>
<dbReference type="CDD" id="cd20513">
    <property type="entry name" value="CYCLIN_CCNC_rpt1"/>
    <property type="match status" value="1"/>
</dbReference>
<keyword evidence="6" id="KW-0010">Activator</keyword>
<evidence type="ECO:0000256" key="7">
    <source>
        <dbReference type="ARBA" id="ARBA00023163"/>
    </source>
</evidence>
<dbReference type="Pfam" id="PF16899">
    <property type="entry name" value="Cyclin_C_2"/>
    <property type="match status" value="1"/>
</dbReference>
<dbReference type="EMBL" id="MCGN01000002">
    <property type="protein sequence ID" value="ORZ01737.1"/>
    <property type="molecule type" value="Genomic_DNA"/>
</dbReference>
<dbReference type="InterPro" id="IPR006671">
    <property type="entry name" value="Cyclin_N"/>
</dbReference>
<feature type="domain" description="Cyclin-like" evidence="10">
    <location>
        <begin position="151"/>
        <end position="227"/>
    </location>
</feature>
<evidence type="ECO:0000259" key="10">
    <source>
        <dbReference type="SMART" id="SM00385"/>
    </source>
</evidence>
<dbReference type="GO" id="GO:0034605">
    <property type="term" value="P:cellular response to heat"/>
    <property type="evidence" value="ECO:0007669"/>
    <property type="project" value="EnsemblFungi"/>
</dbReference>
<dbReference type="STRING" id="13706.A0A1X2HQV8"/>
<comment type="caution">
    <text evidence="11">The sequence shown here is derived from an EMBL/GenBank/DDBJ whole genome shotgun (WGS) entry which is preliminary data.</text>
</comment>
<evidence type="ECO:0000256" key="5">
    <source>
        <dbReference type="ARBA" id="ARBA00023127"/>
    </source>
</evidence>
<dbReference type="Pfam" id="PF00134">
    <property type="entry name" value="Cyclin_N"/>
    <property type="match status" value="1"/>
</dbReference>
<protein>
    <submittedName>
        <fullName evidence="11">Cyclin-like protein</fullName>
    </submittedName>
</protein>
<name>A0A1X2HQV8_SYNRA</name>
<gene>
    <name evidence="11" type="ORF">BCR43DRAFT_470538</name>
</gene>
<dbReference type="SUPFAM" id="SSF47954">
    <property type="entry name" value="Cyclin-like"/>
    <property type="match status" value="2"/>
</dbReference>
<dbReference type="GO" id="GO:0000411">
    <property type="term" value="P:positive regulation of transcription by galactose"/>
    <property type="evidence" value="ECO:0007669"/>
    <property type="project" value="EnsemblFungi"/>
</dbReference>
<organism evidence="11 12">
    <name type="scientific">Syncephalastrum racemosum</name>
    <name type="common">Filamentous fungus</name>
    <dbReference type="NCBI Taxonomy" id="13706"/>
    <lineage>
        <taxon>Eukaryota</taxon>
        <taxon>Fungi</taxon>
        <taxon>Fungi incertae sedis</taxon>
        <taxon>Mucoromycota</taxon>
        <taxon>Mucoromycotina</taxon>
        <taxon>Mucoromycetes</taxon>
        <taxon>Mucorales</taxon>
        <taxon>Syncephalastraceae</taxon>
        <taxon>Syncephalastrum</taxon>
    </lineage>
</organism>
<keyword evidence="5 9" id="KW-0195">Cyclin</keyword>
<keyword evidence="7" id="KW-0804">Transcription</keyword>
<dbReference type="FunFam" id="1.10.472.10:FF:000076">
    <property type="entry name" value="RNA polymerase II holoenzyme cyclin-like subunit"/>
    <property type="match status" value="1"/>
</dbReference>
<keyword evidence="4" id="KW-0805">Transcription regulation</keyword>
<dbReference type="AlphaFoldDB" id="A0A1X2HQV8"/>
<keyword evidence="8" id="KW-0539">Nucleus</keyword>
<dbReference type="InterPro" id="IPR013763">
    <property type="entry name" value="Cyclin-like_dom"/>
</dbReference>
<dbReference type="Gene3D" id="1.10.472.10">
    <property type="entry name" value="Cyclin-like"/>
    <property type="match status" value="2"/>
</dbReference>
<comment type="similarity">
    <text evidence="2">Belongs to the cyclin family. Cyclin C subfamily.</text>
</comment>
<reference evidence="11 12" key="1">
    <citation type="submission" date="2016-07" db="EMBL/GenBank/DDBJ databases">
        <title>Pervasive Adenine N6-methylation of Active Genes in Fungi.</title>
        <authorList>
            <consortium name="DOE Joint Genome Institute"/>
            <person name="Mondo S.J."/>
            <person name="Dannebaum R.O."/>
            <person name="Kuo R.C."/>
            <person name="Labutti K."/>
            <person name="Haridas S."/>
            <person name="Kuo A."/>
            <person name="Salamov A."/>
            <person name="Ahrendt S.R."/>
            <person name="Lipzen A."/>
            <person name="Sullivan W."/>
            <person name="Andreopoulos W.B."/>
            <person name="Clum A."/>
            <person name="Lindquist E."/>
            <person name="Daum C."/>
            <person name="Ramamoorthy G.K."/>
            <person name="Gryganskyi A."/>
            <person name="Culley D."/>
            <person name="Magnuson J.K."/>
            <person name="James T.Y."/>
            <person name="O'Malley M.A."/>
            <person name="Stajich J.E."/>
            <person name="Spatafora J.W."/>
            <person name="Visel A."/>
            <person name="Grigoriev I.V."/>
        </authorList>
    </citation>
    <scope>NUCLEOTIDE SEQUENCE [LARGE SCALE GENOMIC DNA]</scope>
    <source>
        <strain evidence="11 12">NRRL 2496</strain>
    </source>
</reference>
<dbReference type="OMA" id="CLLHPPH"/>
<evidence type="ECO:0000256" key="4">
    <source>
        <dbReference type="ARBA" id="ARBA00023015"/>
    </source>
</evidence>
<dbReference type="GO" id="GO:0045944">
    <property type="term" value="P:positive regulation of transcription by RNA polymerase II"/>
    <property type="evidence" value="ECO:0007669"/>
    <property type="project" value="EnsemblFungi"/>
</dbReference>
<keyword evidence="12" id="KW-1185">Reference proteome</keyword>
<dbReference type="GO" id="GO:1990508">
    <property type="term" value="C:CKM complex"/>
    <property type="evidence" value="ECO:0007669"/>
    <property type="project" value="EnsemblFungi"/>
</dbReference>
<evidence type="ECO:0000256" key="2">
    <source>
        <dbReference type="ARBA" id="ARBA00008638"/>
    </source>
</evidence>
<dbReference type="GO" id="GO:0016538">
    <property type="term" value="F:cyclin-dependent protein serine/threonine kinase regulator activity"/>
    <property type="evidence" value="ECO:0007669"/>
    <property type="project" value="EnsemblFungi"/>
</dbReference>
<dbReference type="InterPro" id="IPR031658">
    <property type="entry name" value="Cyclin_C_2"/>
</dbReference>
<evidence type="ECO:0000256" key="3">
    <source>
        <dbReference type="ARBA" id="ARBA00022491"/>
    </source>
</evidence>
<dbReference type="GO" id="GO:0051321">
    <property type="term" value="P:meiotic cell cycle"/>
    <property type="evidence" value="ECO:0007669"/>
    <property type="project" value="EnsemblFungi"/>
</dbReference>
<evidence type="ECO:0000256" key="8">
    <source>
        <dbReference type="ARBA" id="ARBA00023242"/>
    </source>
</evidence>
<evidence type="ECO:0000313" key="11">
    <source>
        <dbReference type="EMBL" id="ORZ01737.1"/>
    </source>
</evidence>
<dbReference type="GO" id="GO:0016592">
    <property type="term" value="C:mediator complex"/>
    <property type="evidence" value="ECO:0007669"/>
    <property type="project" value="EnsemblFungi"/>
</dbReference>
<keyword evidence="3" id="KW-0678">Repressor</keyword>
<dbReference type="PANTHER" id="PTHR10026">
    <property type="entry name" value="CYCLIN"/>
    <property type="match status" value="1"/>
</dbReference>
<feature type="domain" description="Cyclin-like" evidence="10">
    <location>
        <begin position="46"/>
        <end position="138"/>
    </location>
</feature>
<accession>A0A1X2HQV8</accession>
<evidence type="ECO:0000256" key="1">
    <source>
        <dbReference type="ARBA" id="ARBA00004123"/>
    </source>
</evidence>
<evidence type="ECO:0000313" key="12">
    <source>
        <dbReference type="Proteomes" id="UP000242180"/>
    </source>
</evidence>
<proteinExistence type="inferred from homology"/>
<sequence length="270" mass="31779">MAANYWESTQRQHWQLDRLQLAKSREDDLQCISESDYVKLKIWFCHLTQKLAKRLQLRQQIVATAFVYFKRFYANNSLRSTDPSLVLTTCVYLATKIEECPLHIKVVTQEAKHIFQVDFGGFPYDSSRVAEFEFYLLEELQFYLIVWHPYRPLTQICAELGMRESGLQYAWFIVNDSYRTDVCLLYPPHLIALAAIYLTVVLNHADFASGSVGDRTDMRQWFADINVDIESIVEIAQDILSIYGVWSEWKEERMLPLWKELRKSTLPLQQ</sequence>
<dbReference type="InterPro" id="IPR036915">
    <property type="entry name" value="Cyclin-like_sf"/>
</dbReference>
<dbReference type="OrthoDB" id="10266018at2759"/>
<dbReference type="Proteomes" id="UP000242180">
    <property type="component" value="Unassembled WGS sequence"/>
</dbReference>
<evidence type="ECO:0000256" key="6">
    <source>
        <dbReference type="ARBA" id="ARBA00023159"/>
    </source>
</evidence>
<evidence type="ECO:0000256" key="9">
    <source>
        <dbReference type="RuleBase" id="RU000383"/>
    </source>
</evidence>
<dbReference type="PIRSF" id="PIRSF028758">
    <property type="entry name" value="Cyclin, C/H/G types"/>
    <property type="match status" value="1"/>
</dbReference>
<dbReference type="CDD" id="cd20514">
    <property type="entry name" value="CYCLIN_CCNC_rpt2"/>
    <property type="match status" value="1"/>
</dbReference>
<comment type="subcellular location">
    <subcellularLocation>
        <location evidence="1">Nucleus</location>
    </subcellularLocation>
</comment>
<dbReference type="GO" id="GO:0000979">
    <property type="term" value="F:RNA polymerase II core promoter sequence-specific DNA binding"/>
    <property type="evidence" value="ECO:0007669"/>
    <property type="project" value="EnsemblFungi"/>
</dbReference>